<dbReference type="RefSeq" id="XP_014674064.1">
    <property type="nucleotide sequence ID" value="XM_014818578.1"/>
</dbReference>
<evidence type="ECO:0000313" key="4">
    <source>
        <dbReference type="Proteomes" id="UP000695022"/>
    </source>
</evidence>
<keyword evidence="4" id="KW-1185">Reference proteome</keyword>
<dbReference type="InterPro" id="IPR016024">
    <property type="entry name" value="ARM-type_fold"/>
</dbReference>
<dbReference type="SUPFAM" id="SSF48371">
    <property type="entry name" value="ARM repeat"/>
    <property type="match status" value="1"/>
</dbReference>
<evidence type="ECO:0000256" key="1">
    <source>
        <dbReference type="ARBA" id="ARBA00022737"/>
    </source>
</evidence>
<evidence type="ECO:0000313" key="5">
    <source>
        <dbReference type="RefSeq" id="XP_014674064.1"/>
    </source>
</evidence>
<feature type="region of interest" description="Disordered" evidence="3">
    <location>
        <begin position="204"/>
        <end position="287"/>
    </location>
</feature>
<dbReference type="Proteomes" id="UP000695022">
    <property type="component" value="Unplaced"/>
</dbReference>
<evidence type="ECO:0000256" key="3">
    <source>
        <dbReference type="SAM" id="MobiDB-lite"/>
    </source>
</evidence>
<evidence type="ECO:0000256" key="2">
    <source>
        <dbReference type="PROSITE-ProRule" id="PRU00103"/>
    </source>
</evidence>
<reference evidence="5" key="1">
    <citation type="submission" date="2025-08" db="UniProtKB">
        <authorList>
            <consortium name="RefSeq"/>
        </authorList>
    </citation>
    <scope>IDENTIFICATION</scope>
</reference>
<feature type="region of interest" description="Disordered" evidence="3">
    <location>
        <begin position="66"/>
        <end position="150"/>
    </location>
</feature>
<keyword evidence="1" id="KW-0677">Repeat</keyword>
<dbReference type="InterPro" id="IPR051023">
    <property type="entry name" value="PP2A_Regulatory_Subunit_A"/>
</dbReference>
<gene>
    <name evidence="5" type="primary">LOC106814283</name>
</gene>
<dbReference type="PANTHER" id="PTHR10648:SF1">
    <property type="entry name" value="SERINE_THREONINE-PROTEIN PHOSPHATASE 4 REGULATORY SUBUNIT 1"/>
    <property type="match status" value="1"/>
</dbReference>
<dbReference type="Gene3D" id="1.25.10.10">
    <property type="entry name" value="Leucine-rich Repeat Variant"/>
    <property type="match status" value="2"/>
</dbReference>
<feature type="compositionally biased region" description="Basic and acidic residues" evidence="3">
    <location>
        <begin position="127"/>
        <end position="143"/>
    </location>
</feature>
<feature type="compositionally biased region" description="Acidic residues" evidence="3">
    <location>
        <begin position="210"/>
        <end position="220"/>
    </location>
</feature>
<dbReference type="InterPro" id="IPR011989">
    <property type="entry name" value="ARM-like"/>
</dbReference>
<organism evidence="4 5">
    <name type="scientific">Priapulus caudatus</name>
    <name type="common">Priapulid worm</name>
    <dbReference type="NCBI Taxonomy" id="37621"/>
    <lineage>
        <taxon>Eukaryota</taxon>
        <taxon>Metazoa</taxon>
        <taxon>Ecdysozoa</taxon>
        <taxon>Scalidophora</taxon>
        <taxon>Priapulida</taxon>
        <taxon>Priapulimorpha</taxon>
        <taxon>Priapulimorphida</taxon>
        <taxon>Priapulidae</taxon>
        <taxon>Priapulus</taxon>
    </lineage>
</organism>
<protein>
    <submittedName>
        <fullName evidence="5">Serine/threonine-protein phosphatase 4 regulatory subunit 1-like</fullName>
    </submittedName>
</protein>
<dbReference type="InterPro" id="IPR000357">
    <property type="entry name" value="HEAT"/>
</dbReference>
<dbReference type="InterPro" id="IPR021133">
    <property type="entry name" value="HEAT_type_2"/>
</dbReference>
<accession>A0ABM1EPE3</accession>
<feature type="compositionally biased region" description="Low complexity" evidence="3">
    <location>
        <begin position="92"/>
        <end position="112"/>
    </location>
</feature>
<dbReference type="PROSITE" id="PS50077">
    <property type="entry name" value="HEAT_REPEAT"/>
    <property type="match status" value="1"/>
</dbReference>
<dbReference type="Pfam" id="PF02985">
    <property type="entry name" value="HEAT"/>
    <property type="match status" value="1"/>
</dbReference>
<dbReference type="PANTHER" id="PTHR10648">
    <property type="entry name" value="SERINE/THREONINE-PROTEIN PHOSPHATASE PP2A 65 KDA REGULATORY SUBUNIT"/>
    <property type="match status" value="1"/>
</dbReference>
<proteinExistence type="predicted"/>
<sequence length="595" mass="64802">MQVSCAVSPSIRRRDLAPLFISLICDQSRWVRMAAFQALGPFISTFADPASTGLIYYEDTGHLAEHNRSNAEKSPPPAAEQPAPSSDEKTQSGKTSSSSSSSSSQQQQQQQGEVEDMEVDDEEEEWERSGSQKEAREEEEAKLRGNLTMSAEEERVARMLAAAAADSKVAPPTTPPSGTEAEAIETFNAFNYWRTPIADLDLTAAAAGDDGGEDRDDDDGSPALHMARLVSSGGDYDAIERGDGSTEASQTPAAAAAPPPTQMFSTLHMEPAGGAGGERDDSKGLQRNGVVPNAAAAGRVDPARLTNSPASSRAFHVETPNFFSGHIAGVDTNRLSYIDESESDNSFCDAAEKRGLSHDDGEVVPQQEQIPQSLLEKFTSMTQIILAQTVDTEIAKHCAYSLPAVAYTLGRCNWSCLKNTYETLASDMQWKVRRTLAFSNHELAVILGPDITAKDLVPIFNGFLKDLDEVRVGVLKHLFDFLKVSALWRQREGRDEVRVGVLKHLFDFLKCLHLCQLFTPGEISEHIVPVAMVLASDKVSDVRCMSYKLLGVILRSLRNSENLMQGFVNDLIEGLALSYRWSGRHGFAMRSVPAA</sequence>
<feature type="repeat" description="HEAT" evidence="2">
    <location>
        <begin position="16"/>
        <end position="54"/>
    </location>
</feature>
<feature type="compositionally biased region" description="Acidic residues" evidence="3">
    <location>
        <begin position="113"/>
        <end position="126"/>
    </location>
</feature>
<dbReference type="GeneID" id="106814283"/>
<name>A0ABM1EPE3_PRICU</name>